<organism evidence="2 3">
    <name type="scientific">Endocarpon pusillum (strain Z07020 / HMAS-L-300199)</name>
    <name type="common">Lichen-forming fungus</name>
    <dbReference type="NCBI Taxonomy" id="1263415"/>
    <lineage>
        <taxon>Eukaryota</taxon>
        <taxon>Fungi</taxon>
        <taxon>Dikarya</taxon>
        <taxon>Ascomycota</taxon>
        <taxon>Pezizomycotina</taxon>
        <taxon>Eurotiomycetes</taxon>
        <taxon>Chaetothyriomycetidae</taxon>
        <taxon>Verrucariales</taxon>
        <taxon>Verrucariaceae</taxon>
        <taxon>Endocarpon</taxon>
    </lineage>
</organism>
<dbReference type="EMBL" id="KE721082">
    <property type="protein sequence ID" value="ERF72535.1"/>
    <property type="molecule type" value="Genomic_DNA"/>
</dbReference>
<keyword evidence="1" id="KW-0732">Signal</keyword>
<evidence type="ECO:0000256" key="1">
    <source>
        <dbReference type="SAM" id="SignalP"/>
    </source>
</evidence>
<evidence type="ECO:0000313" key="2">
    <source>
        <dbReference type="EMBL" id="ERF72535.1"/>
    </source>
</evidence>
<accession>U1HQ44</accession>
<proteinExistence type="predicted"/>
<evidence type="ECO:0008006" key="4">
    <source>
        <dbReference type="Google" id="ProtNLM"/>
    </source>
</evidence>
<dbReference type="HOGENOM" id="CLU_1320883_0_0_1"/>
<feature type="chain" id="PRO_5004613674" description="Secreted protein" evidence="1">
    <location>
        <begin position="25"/>
        <end position="208"/>
    </location>
</feature>
<gene>
    <name evidence="2" type="ORF">EPUS_02816</name>
</gene>
<feature type="signal peptide" evidence="1">
    <location>
        <begin position="1"/>
        <end position="24"/>
    </location>
</feature>
<dbReference type="OrthoDB" id="10276177at2759"/>
<dbReference type="RefSeq" id="XP_007801767.1">
    <property type="nucleotide sequence ID" value="XM_007803576.1"/>
</dbReference>
<dbReference type="GeneID" id="19237866"/>
<reference evidence="3" key="1">
    <citation type="journal article" date="2014" name="BMC Genomics">
        <title>Genome characteristics reveal the impact of lichenization on lichen-forming fungus Endocarpon pusillum Hedwig (Verrucariales, Ascomycota).</title>
        <authorList>
            <person name="Wang Y.-Y."/>
            <person name="Liu B."/>
            <person name="Zhang X.-Y."/>
            <person name="Zhou Q.-M."/>
            <person name="Zhang T."/>
            <person name="Li H."/>
            <person name="Yu Y.-F."/>
            <person name="Zhang X.-L."/>
            <person name="Hao X.-Y."/>
            <person name="Wang M."/>
            <person name="Wang L."/>
            <person name="Wei J.-C."/>
        </authorList>
    </citation>
    <scope>NUCLEOTIDE SEQUENCE [LARGE SCALE GENOMIC DNA]</scope>
    <source>
        <strain evidence="3">Z07020 / HMAS-L-300199</strain>
    </source>
</reference>
<sequence>MHRLLIQRFGLILSLLLLTTSISAQRPGPVHPPLCPYYSELAGRGRVFLRCWYDHSGVQSNGGYLAFTKSHMWDNLTVTDLTDNYPAPEGNGKKLPPFGEYAKSRVQFSNVHENYVPKFTEIFKYTLDGNLPSFGYRDETDCLTYHWESSYLGTLLKPYGGKPAGAKVSWKHTHSFKTHHALPNEDDGTGYLIQNATIKMDWSSWCTS</sequence>
<dbReference type="Proteomes" id="UP000019373">
    <property type="component" value="Unassembled WGS sequence"/>
</dbReference>
<dbReference type="AlphaFoldDB" id="U1HQ44"/>
<name>U1HQ44_ENDPU</name>
<protein>
    <recommendedName>
        <fullName evidence="4">Secreted protein</fullName>
    </recommendedName>
</protein>
<evidence type="ECO:0000313" key="3">
    <source>
        <dbReference type="Proteomes" id="UP000019373"/>
    </source>
</evidence>
<keyword evidence="3" id="KW-1185">Reference proteome</keyword>